<gene>
    <name evidence="1" type="ORF">EDL96_10585</name>
</gene>
<dbReference type="SUPFAM" id="SSF51182">
    <property type="entry name" value="RmlC-like cupins"/>
    <property type="match status" value="1"/>
</dbReference>
<protein>
    <submittedName>
        <fullName evidence="1">Cupin</fullName>
    </submittedName>
</protein>
<name>A0A3N3ZNJ1_9MICC</name>
<dbReference type="Proteomes" id="UP000270616">
    <property type="component" value="Unassembled WGS sequence"/>
</dbReference>
<comment type="caution">
    <text evidence="1">The sequence shown here is derived from an EMBL/GenBank/DDBJ whole genome shotgun (WGS) entry which is preliminary data.</text>
</comment>
<evidence type="ECO:0000313" key="2">
    <source>
        <dbReference type="Proteomes" id="UP000270616"/>
    </source>
</evidence>
<proteinExistence type="predicted"/>
<organism evidence="1 2">
    <name type="scientific">Kocuria soli</name>
    <dbReference type="NCBI Taxonomy" id="2485125"/>
    <lineage>
        <taxon>Bacteria</taxon>
        <taxon>Bacillati</taxon>
        <taxon>Actinomycetota</taxon>
        <taxon>Actinomycetes</taxon>
        <taxon>Micrococcales</taxon>
        <taxon>Micrococcaceae</taxon>
        <taxon>Kocuria</taxon>
    </lineage>
</organism>
<dbReference type="EMBL" id="RKMF01000013">
    <property type="protein sequence ID" value="ROZ62374.1"/>
    <property type="molecule type" value="Genomic_DNA"/>
</dbReference>
<dbReference type="InterPro" id="IPR014710">
    <property type="entry name" value="RmlC-like_jellyroll"/>
</dbReference>
<dbReference type="InterPro" id="IPR011051">
    <property type="entry name" value="RmlC_Cupin_sf"/>
</dbReference>
<dbReference type="PANTHER" id="PTHR37694">
    <property type="entry name" value="SLR8022 PROTEIN"/>
    <property type="match status" value="1"/>
</dbReference>
<accession>A0A3N3ZNJ1</accession>
<dbReference type="AlphaFoldDB" id="A0A3N3ZNJ1"/>
<sequence length="115" mass="12231">MDTFQSTARELMAEARSNENGRAARLLIHDGPLRQTLLALTAGTQLAEHNSPPAASILVLEGRLAVTAQETDELSQGQIAALTHHRHGVTAHEDSVFLLTTVTGLPGSTSHDDAE</sequence>
<evidence type="ECO:0000313" key="1">
    <source>
        <dbReference type="EMBL" id="ROZ62374.1"/>
    </source>
</evidence>
<reference evidence="1 2" key="1">
    <citation type="submission" date="2018-10" db="EMBL/GenBank/DDBJ databases">
        <title>Kocuria sp. M5W7-7, whole genome shotgun sequence.</title>
        <authorList>
            <person name="Tuo L."/>
        </authorList>
    </citation>
    <scope>NUCLEOTIDE SEQUENCE [LARGE SCALE GENOMIC DNA]</scope>
    <source>
        <strain evidence="1 2">M5W7-7</strain>
    </source>
</reference>
<dbReference type="RefSeq" id="WP_123825902.1">
    <property type="nucleotide sequence ID" value="NZ_RKMF01000013.1"/>
</dbReference>
<dbReference type="PANTHER" id="PTHR37694:SF1">
    <property type="entry name" value="SLR8022 PROTEIN"/>
    <property type="match status" value="1"/>
</dbReference>
<dbReference type="OrthoDB" id="5190473at2"/>
<keyword evidence="2" id="KW-1185">Reference proteome</keyword>
<dbReference type="Gene3D" id="2.60.120.10">
    <property type="entry name" value="Jelly Rolls"/>
    <property type="match status" value="1"/>
</dbReference>